<name>A0AB35BZ75_9GAMM</name>
<dbReference type="AlphaFoldDB" id="A0AB35BZ75"/>
<dbReference type="GO" id="GO:0000270">
    <property type="term" value="P:peptidoglycan metabolic process"/>
    <property type="evidence" value="ECO:0007669"/>
    <property type="project" value="InterPro"/>
</dbReference>
<dbReference type="InterPro" id="IPR000189">
    <property type="entry name" value="Transglyc_AS"/>
</dbReference>
<dbReference type="PROSITE" id="PS00922">
    <property type="entry name" value="TRANSGLYCOSYLASE"/>
    <property type="match status" value="1"/>
</dbReference>
<comment type="similarity">
    <text evidence="1">Belongs to the transglycosylase Slt family.</text>
</comment>
<dbReference type="Gene3D" id="1.25.20.10">
    <property type="entry name" value="Bacterial muramidases"/>
    <property type="match status" value="1"/>
</dbReference>
<dbReference type="PANTHER" id="PTHR37423:SF5">
    <property type="entry name" value="SOLUBLE LYTIC MUREIN TRANSGLYCOSYLASE"/>
    <property type="match status" value="1"/>
</dbReference>
<protein>
    <submittedName>
        <fullName evidence="5">Lytic transglycosylase domain-containing protein</fullName>
    </submittedName>
</protein>
<comment type="caution">
    <text evidence="5">The sequence shown here is derived from an EMBL/GenBank/DDBJ whole genome shotgun (WGS) entry which is preliminary data.</text>
</comment>
<accession>A0AB35BZ75</accession>
<dbReference type="SUPFAM" id="SSF53955">
    <property type="entry name" value="Lysozyme-like"/>
    <property type="match status" value="1"/>
</dbReference>
<dbReference type="InterPro" id="IPR008939">
    <property type="entry name" value="Lytic_TGlycosylase_superhlx_U"/>
</dbReference>
<dbReference type="CDD" id="cd13401">
    <property type="entry name" value="Slt70-like"/>
    <property type="match status" value="1"/>
</dbReference>
<dbReference type="GO" id="GO:0016020">
    <property type="term" value="C:membrane"/>
    <property type="evidence" value="ECO:0007669"/>
    <property type="project" value="InterPro"/>
</dbReference>
<dbReference type="Proteomes" id="UP000680020">
    <property type="component" value="Unassembled WGS sequence"/>
</dbReference>
<organism evidence="5 6">
    <name type="scientific">Wohlfahrtiimonas chitiniclastica</name>
    <dbReference type="NCBI Taxonomy" id="400946"/>
    <lineage>
        <taxon>Bacteria</taxon>
        <taxon>Pseudomonadati</taxon>
        <taxon>Pseudomonadota</taxon>
        <taxon>Gammaproteobacteria</taxon>
        <taxon>Cardiobacteriales</taxon>
        <taxon>Ignatzschineriaceae</taxon>
        <taxon>Wohlfahrtiimonas</taxon>
    </lineage>
</organism>
<feature type="domain" description="Transglycosylase SLT" evidence="4">
    <location>
        <begin position="476"/>
        <end position="578"/>
    </location>
</feature>
<sequence>MKVKAIVVTVFSLCAAASHAFALSSQEIATFQQGKSFIQSRNVQGYQQSLKALKGTTVAPYLEYYYVQQNLKSLPKETVLAFIERTPNTLFNASLSQDFYRYELEQKNYAFIEKSLKQTQSQFLRCIYDDAILKTRPKDFDAARFQSYWVKVATPLSSCLPVEKVWLDQYAPKTVVDQKINELIANLNMGRAKALLPYVPSDKRDYYQSMINVIDNPAGQLMTQKKYYKDSTRFYTLAVQQWGKSDSTNALKGLAFVRKNQLVTASEYTKLRNLLTVFQAGRADAVDPLGRIEAIAKNEQTDDVKISGFKLSAQAGQCKNALDYLERLSPKAKEDATWTYWQGRMHQCLGQQAKANELYQTIASQTSFYGFLAADELKQPYSVLASLVRRKADPVAPLTDANFKLGLDLMAVDERNFAHQAWFQGLRTATQPQKNSASFAAYEKGFYDLGIRAAVAARQPGALHIRYPMGYGKDVKQSAKRYGYPPELLWGLIRQESLFQPDAKSHANAYGLMQLLIPTAEKMAAKLGEKRGSLYDPVYNIRYGTAYLNDVSGVVGQHWPYILASYNAGPHKVVKWIDPPMADVALWVESIPYRETRGYVKSILENVVIYHYQAGNQKVRISDYLNRFYPQ</sequence>
<evidence type="ECO:0000259" key="4">
    <source>
        <dbReference type="Pfam" id="PF01464"/>
    </source>
</evidence>
<dbReference type="GO" id="GO:0008933">
    <property type="term" value="F:peptidoglycan lytic transglycosylase activity"/>
    <property type="evidence" value="ECO:0007669"/>
    <property type="project" value="InterPro"/>
</dbReference>
<evidence type="ECO:0000256" key="2">
    <source>
        <dbReference type="ARBA" id="ARBA00022729"/>
    </source>
</evidence>
<dbReference type="Gene3D" id="1.10.530.10">
    <property type="match status" value="1"/>
</dbReference>
<reference evidence="5" key="1">
    <citation type="submission" date="2021-03" db="EMBL/GenBank/DDBJ databases">
        <title>Identification and antibiotic profiling of Wohlfahrtiimonas chitiniclastica, an underestimated human pathogen.</title>
        <authorList>
            <person name="Kopf A."/>
            <person name="Bunk B."/>
            <person name="Coldewey S."/>
            <person name="Gunzer F."/>
            <person name="Riedel T."/>
            <person name="Schroettner P."/>
        </authorList>
    </citation>
    <scope>NUCLEOTIDE SEQUENCE</scope>
    <source>
        <strain evidence="5">DSM 100917</strain>
    </source>
</reference>
<dbReference type="InterPro" id="IPR023346">
    <property type="entry name" value="Lysozyme-like_dom_sf"/>
</dbReference>
<dbReference type="InterPro" id="IPR037061">
    <property type="entry name" value="Lytic_TGlycoase_superhlx_L_sf"/>
</dbReference>
<proteinExistence type="inferred from homology"/>
<dbReference type="Gene3D" id="1.10.1240.20">
    <property type="entry name" value="Lytic transglycosylase, superhelical linker domain"/>
    <property type="match status" value="1"/>
</dbReference>
<evidence type="ECO:0000256" key="3">
    <source>
        <dbReference type="SAM" id="SignalP"/>
    </source>
</evidence>
<dbReference type="GO" id="GO:0004553">
    <property type="term" value="F:hydrolase activity, hydrolyzing O-glycosyl compounds"/>
    <property type="evidence" value="ECO:0007669"/>
    <property type="project" value="InterPro"/>
</dbReference>
<keyword evidence="2 3" id="KW-0732">Signal</keyword>
<gene>
    <name evidence="5" type="ORF">J7561_07385</name>
</gene>
<feature type="chain" id="PRO_5044329255" evidence="3">
    <location>
        <begin position="21"/>
        <end position="631"/>
    </location>
</feature>
<dbReference type="Pfam" id="PF01464">
    <property type="entry name" value="SLT"/>
    <property type="match status" value="1"/>
</dbReference>
<evidence type="ECO:0000256" key="1">
    <source>
        <dbReference type="ARBA" id="ARBA00007734"/>
    </source>
</evidence>
<dbReference type="InterPro" id="IPR008258">
    <property type="entry name" value="Transglycosylase_SLT_dom_1"/>
</dbReference>
<evidence type="ECO:0000313" key="6">
    <source>
        <dbReference type="Proteomes" id="UP000680020"/>
    </source>
</evidence>
<dbReference type="GO" id="GO:0042597">
    <property type="term" value="C:periplasmic space"/>
    <property type="evidence" value="ECO:0007669"/>
    <property type="project" value="InterPro"/>
</dbReference>
<evidence type="ECO:0000313" key="5">
    <source>
        <dbReference type="EMBL" id="MBS7825026.1"/>
    </source>
</evidence>
<dbReference type="SUPFAM" id="SSF48435">
    <property type="entry name" value="Bacterial muramidases"/>
    <property type="match status" value="1"/>
</dbReference>
<dbReference type="EMBL" id="JAGIBU010000006">
    <property type="protein sequence ID" value="MBS7825026.1"/>
    <property type="molecule type" value="Genomic_DNA"/>
</dbReference>
<dbReference type="RefSeq" id="WP_213404147.1">
    <property type="nucleotide sequence ID" value="NZ_JAGIBT010000007.1"/>
</dbReference>
<feature type="signal peptide" evidence="3">
    <location>
        <begin position="1"/>
        <end position="20"/>
    </location>
</feature>
<dbReference type="PANTHER" id="PTHR37423">
    <property type="entry name" value="SOLUBLE LYTIC MUREIN TRANSGLYCOSYLASE-RELATED"/>
    <property type="match status" value="1"/>
</dbReference>